<evidence type="ECO:0000313" key="7">
    <source>
        <dbReference type="EMBL" id="OHT12442.1"/>
    </source>
</evidence>
<dbReference type="InterPro" id="IPR051681">
    <property type="entry name" value="Ser/Thr_Kinases-Pseudokinases"/>
</dbReference>
<keyword evidence="1 5" id="KW-0723">Serine/threonine-protein kinase</keyword>
<dbReference type="VEuPathDB" id="TrichDB:TRFO_17715"/>
<evidence type="ECO:0000256" key="2">
    <source>
        <dbReference type="ARBA" id="ARBA00022741"/>
    </source>
</evidence>
<feature type="binding site" evidence="4">
    <location>
        <position position="46"/>
    </location>
    <ligand>
        <name>ATP</name>
        <dbReference type="ChEBI" id="CHEBI:30616"/>
    </ligand>
</feature>
<dbReference type="Pfam" id="PF00069">
    <property type="entry name" value="Pkinase"/>
    <property type="match status" value="1"/>
</dbReference>
<evidence type="ECO:0000256" key="1">
    <source>
        <dbReference type="ARBA" id="ARBA00022527"/>
    </source>
</evidence>
<comment type="caution">
    <text evidence="7">The sequence shown here is derived from an EMBL/GenBank/DDBJ whole genome shotgun (WGS) entry which is preliminary data.</text>
</comment>
<evidence type="ECO:0000313" key="8">
    <source>
        <dbReference type="Proteomes" id="UP000179807"/>
    </source>
</evidence>
<comment type="similarity">
    <text evidence="5">Belongs to the protein kinase superfamily.</text>
</comment>
<dbReference type="GO" id="GO:0005524">
    <property type="term" value="F:ATP binding"/>
    <property type="evidence" value="ECO:0007669"/>
    <property type="project" value="UniProtKB-UniRule"/>
</dbReference>
<evidence type="ECO:0000256" key="5">
    <source>
        <dbReference type="RuleBase" id="RU000304"/>
    </source>
</evidence>
<name>A0A1J4KMV3_9EUKA</name>
<dbReference type="OrthoDB" id="26722at2759"/>
<dbReference type="InterPro" id="IPR017441">
    <property type="entry name" value="Protein_kinase_ATP_BS"/>
</dbReference>
<dbReference type="PANTHER" id="PTHR44329">
    <property type="entry name" value="SERINE/THREONINE-PROTEIN KINASE TNNI3K-RELATED"/>
    <property type="match status" value="1"/>
</dbReference>
<dbReference type="InterPro" id="IPR000719">
    <property type="entry name" value="Prot_kinase_dom"/>
</dbReference>
<dbReference type="PRINTS" id="PR00109">
    <property type="entry name" value="TYRKINASE"/>
</dbReference>
<gene>
    <name evidence="7" type="ORF">TRFO_17715</name>
</gene>
<dbReference type="PROSITE" id="PS00108">
    <property type="entry name" value="PROTEIN_KINASE_ST"/>
    <property type="match status" value="1"/>
</dbReference>
<evidence type="ECO:0000256" key="3">
    <source>
        <dbReference type="ARBA" id="ARBA00022840"/>
    </source>
</evidence>
<keyword evidence="8" id="KW-1185">Reference proteome</keyword>
<dbReference type="Gene3D" id="1.10.510.10">
    <property type="entry name" value="Transferase(Phosphotransferase) domain 1"/>
    <property type="match status" value="1"/>
</dbReference>
<dbReference type="InterPro" id="IPR008271">
    <property type="entry name" value="Ser/Thr_kinase_AS"/>
</dbReference>
<dbReference type="InterPro" id="IPR011009">
    <property type="entry name" value="Kinase-like_dom_sf"/>
</dbReference>
<feature type="domain" description="Protein kinase" evidence="6">
    <location>
        <begin position="16"/>
        <end position="280"/>
    </location>
</feature>
<dbReference type="RefSeq" id="XP_068365578.1">
    <property type="nucleotide sequence ID" value="XM_068499745.1"/>
</dbReference>
<dbReference type="PROSITE" id="PS00107">
    <property type="entry name" value="PROTEIN_KINASE_ATP"/>
    <property type="match status" value="1"/>
</dbReference>
<dbReference type="GO" id="GO:0004674">
    <property type="term" value="F:protein serine/threonine kinase activity"/>
    <property type="evidence" value="ECO:0007669"/>
    <property type="project" value="UniProtKB-KW"/>
</dbReference>
<dbReference type="GeneID" id="94834449"/>
<dbReference type="InterPro" id="IPR001245">
    <property type="entry name" value="Ser-Thr/Tyr_kinase_cat_dom"/>
</dbReference>
<sequence length="489" mass="54988">MDFSKTQKYICDLNNYKLICRVGAGQFGTVFKYEKKDKPGEFVAVKVIESPSNSPEVYKNFTREVTIQANVDHPACISLLSYHENCKTPNGMAAFIMSPYMKNGSLDNFIKDANALTPTQKMIILYGSAVGMRHLHQIGVMHRDLKPGNILLDDKFYPYIADFGFSKFSPKGQNASFSIRPGTPLYQAPELIQGEDEELTNLVDVYAYGIIVFNVLTGLPFSNKTNAFQLMQDTVKGVRPTIPDFVPPQFRQLIVYCWSPVVKERPTFIEIVENLENPDFALEGTDMDEFFQYVNYLKEHDEVFSSSSSAVGIPSAASATGTHIIHNPSVVHDHCFSASANNVNIKTATKKKFMIFTFIYKDEMFQLELGENILASDALSVASFTINIPISKLIMKEKGSDQTLLPSQQMKKLKGPFVIELFDIDDLPDDPDELEVEVAQAILLSIRPQLLQILKKYSKIKNTVEITKNFSSCGRSISLFKLYFGIDKK</sequence>
<organism evidence="7 8">
    <name type="scientific">Tritrichomonas foetus</name>
    <dbReference type="NCBI Taxonomy" id="1144522"/>
    <lineage>
        <taxon>Eukaryota</taxon>
        <taxon>Metamonada</taxon>
        <taxon>Parabasalia</taxon>
        <taxon>Tritrichomonadida</taxon>
        <taxon>Tritrichomonadidae</taxon>
        <taxon>Tritrichomonas</taxon>
    </lineage>
</organism>
<dbReference type="PROSITE" id="PS50011">
    <property type="entry name" value="PROTEIN_KINASE_DOM"/>
    <property type="match status" value="1"/>
</dbReference>
<accession>A0A1J4KMV3</accession>
<keyword evidence="2 4" id="KW-0547">Nucleotide-binding</keyword>
<protein>
    <recommendedName>
        <fullName evidence="6">Protein kinase domain-containing protein</fullName>
    </recommendedName>
</protein>
<dbReference type="EMBL" id="MLAK01000563">
    <property type="protein sequence ID" value="OHT12442.1"/>
    <property type="molecule type" value="Genomic_DNA"/>
</dbReference>
<dbReference type="Proteomes" id="UP000179807">
    <property type="component" value="Unassembled WGS sequence"/>
</dbReference>
<reference evidence="7" key="1">
    <citation type="submission" date="2016-10" db="EMBL/GenBank/DDBJ databases">
        <authorList>
            <person name="Benchimol M."/>
            <person name="Almeida L.G."/>
            <person name="Vasconcelos A.T."/>
            <person name="Perreira-Neves A."/>
            <person name="Rosa I.A."/>
            <person name="Tasca T."/>
            <person name="Bogo M.R."/>
            <person name="de Souza W."/>
        </authorList>
    </citation>
    <scope>NUCLEOTIDE SEQUENCE [LARGE SCALE GENOMIC DNA]</scope>
    <source>
        <strain evidence="7">K</strain>
    </source>
</reference>
<dbReference type="PANTHER" id="PTHR44329:SF214">
    <property type="entry name" value="PROTEIN KINASE DOMAIN-CONTAINING PROTEIN"/>
    <property type="match status" value="1"/>
</dbReference>
<keyword evidence="1 5" id="KW-0418">Kinase</keyword>
<dbReference type="AlphaFoldDB" id="A0A1J4KMV3"/>
<keyword evidence="1 5" id="KW-0808">Transferase</keyword>
<dbReference type="SMART" id="SM00220">
    <property type="entry name" value="S_TKc"/>
    <property type="match status" value="1"/>
</dbReference>
<evidence type="ECO:0000256" key="4">
    <source>
        <dbReference type="PROSITE-ProRule" id="PRU10141"/>
    </source>
</evidence>
<keyword evidence="3 4" id="KW-0067">ATP-binding</keyword>
<evidence type="ECO:0000259" key="6">
    <source>
        <dbReference type="PROSITE" id="PS50011"/>
    </source>
</evidence>
<dbReference type="SUPFAM" id="SSF56112">
    <property type="entry name" value="Protein kinase-like (PK-like)"/>
    <property type="match status" value="1"/>
</dbReference>
<proteinExistence type="inferred from homology"/>